<protein>
    <recommendedName>
        <fullName evidence="3">IgGFc-binding protein N-terminal domain-containing protein</fullName>
    </recommendedName>
</protein>
<dbReference type="EMBL" id="JAZGQO010000011">
    <property type="protein sequence ID" value="KAK6173447.1"/>
    <property type="molecule type" value="Genomic_DNA"/>
</dbReference>
<feature type="compositionally biased region" description="Polar residues" evidence="1">
    <location>
        <begin position="413"/>
        <end position="433"/>
    </location>
</feature>
<reference evidence="4 5" key="1">
    <citation type="submission" date="2024-01" db="EMBL/GenBank/DDBJ databases">
        <title>The genome of the rayed Mediterranean limpet Patella caerulea (Linnaeus, 1758).</title>
        <authorList>
            <person name="Anh-Thu Weber A."/>
            <person name="Halstead-Nussloch G."/>
        </authorList>
    </citation>
    <scope>NUCLEOTIDE SEQUENCE [LARGE SCALE GENOMIC DNA]</scope>
    <source>
        <strain evidence="4">AATW-2023a</strain>
        <tissue evidence="4">Whole specimen</tissue>
    </source>
</reference>
<feature type="region of interest" description="Disordered" evidence="1">
    <location>
        <begin position="411"/>
        <end position="442"/>
    </location>
</feature>
<evidence type="ECO:0000256" key="1">
    <source>
        <dbReference type="SAM" id="MobiDB-lite"/>
    </source>
</evidence>
<accession>A0AAN8J9D8</accession>
<organism evidence="4 5">
    <name type="scientific">Patella caerulea</name>
    <name type="common">Rayed Mediterranean limpet</name>
    <dbReference type="NCBI Taxonomy" id="87958"/>
    <lineage>
        <taxon>Eukaryota</taxon>
        <taxon>Metazoa</taxon>
        <taxon>Spiralia</taxon>
        <taxon>Lophotrochozoa</taxon>
        <taxon>Mollusca</taxon>
        <taxon>Gastropoda</taxon>
        <taxon>Patellogastropoda</taxon>
        <taxon>Patelloidea</taxon>
        <taxon>Patellidae</taxon>
        <taxon>Patella</taxon>
    </lineage>
</organism>
<dbReference type="Proteomes" id="UP001347796">
    <property type="component" value="Unassembled WGS sequence"/>
</dbReference>
<keyword evidence="2" id="KW-0812">Transmembrane</keyword>
<proteinExistence type="predicted"/>
<name>A0AAN8J9D8_PATCE</name>
<feature type="transmembrane region" description="Helical" evidence="2">
    <location>
        <begin position="623"/>
        <end position="644"/>
    </location>
</feature>
<feature type="domain" description="IgGFc-binding protein N-terminal" evidence="3">
    <location>
        <begin position="93"/>
        <end position="392"/>
    </location>
</feature>
<keyword evidence="5" id="KW-1185">Reference proteome</keyword>
<evidence type="ECO:0000256" key="2">
    <source>
        <dbReference type="SAM" id="Phobius"/>
    </source>
</evidence>
<evidence type="ECO:0000313" key="5">
    <source>
        <dbReference type="Proteomes" id="UP001347796"/>
    </source>
</evidence>
<evidence type="ECO:0000313" key="4">
    <source>
        <dbReference type="EMBL" id="KAK6173447.1"/>
    </source>
</evidence>
<dbReference type="PANTHER" id="PTHR46534">
    <property type="entry name" value="IGGFC_BINDING DOMAIN-CONTAINING PROTEIN"/>
    <property type="match status" value="1"/>
</dbReference>
<dbReference type="InterPro" id="IPR035234">
    <property type="entry name" value="IgGFc-bd_N"/>
</dbReference>
<dbReference type="Pfam" id="PF17517">
    <property type="entry name" value="IgGFc_binding"/>
    <property type="match status" value="1"/>
</dbReference>
<dbReference type="PANTHER" id="PTHR46534:SF2">
    <property type="entry name" value="VWFD DOMAIN-CONTAINING PROTEIN"/>
    <property type="match status" value="1"/>
</dbReference>
<evidence type="ECO:0000259" key="3">
    <source>
        <dbReference type="Pfam" id="PF17517"/>
    </source>
</evidence>
<keyword evidence="2" id="KW-1133">Transmembrane helix</keyword>
<comment type="caution">
    <text evidence="4">The sequence shown here is derived from an EMBL/GenBank/DDBJ whole genome shotgun (WGS) entry which is preliminary data.</text>
</comment>
<gene>
    <name evidence="4" type="ORF">SNE40_016894</name>
</gene>
<sequence length="663" mass="72504">MDTIKGGENSTIEIIIGAESSSIQQTSGYVTTPLINNDNPSTYFSVTRTRGITLSFDGSLKLSGTGMQFKTFLVTAPNALTVVGLNREQPSTDAFLALEISNLGNDYFAVTHAWANGECHVSCQIAVVAIHNSTVINISLPMFVNLTINGTLYTRSETVVIYLDQYQTYEIQSKYDLTGTRIRSNEPVAVFSGNKKTRFRKGSKDHLVEQLIPVESLGRSFTVIPSPNQFELGITYFKVIATVSNTQVHYASLGTSEQHILVESGDWFEVEGVFDQYYYVTSTKPIMVTAMLFYSRSAKPPTDPCLTVIIPEEQWLSSYSYVASERYTNYFIVIIEGYARENLLLNDNIVSNVSWNQVWDTTLVGGFFQMTPDTNHLTHQFPNVTFGVYVYGSRHVETYCSPAGANLDPAKVQDTTTSNSSIQIQDEASSQSTGTGGDSMEATLPTADFTLWDSSSVTILEGSSTAFTTASALIQTSILETFLPTSTGVTLNSEIDINLEQLLTSSIDATQKSPESDHVSVDTALVSESPTHQTELLTPSLESSSVGQALSNSVTSTQTHSFLKTLTPSPMCPCRCRDSMINISETSARIASIKKELYVDKRTVSATIRKKISAADSRPSSSAIGIVGVVFIITGLGMVILLDIPKIVRDFRMMRGNLDETAE</sequence>
<keyword evidence="2" id="KW-0472">Membrane</keyword>
<dbReference type="AlphaFoldDB" id="A0AAN8J9D8"/>